<dbReference type="OrthoDB" id="420669at2759"/>
<protein>
    <submittedName>
        <fullName evidence="2">Uncharacterized protein</fullName>
    </submittedName>
</protein>
<accession>A0BY98</accession>
<evidence type="ECO:0000256" key="1">
    <source>
        <dbReference type="RuleBase" id="RU004349"/>
    </source>
</evidence>
<dbReference type="InterPro" id="IPR023201">
    <property type="entry name" value="SecY_dom_sf"/>
</dbReference>
<evidence type="ECO:0000313" key="3">
    <source>
        <dbReference type="Proteomes" id="UP000000600"/>
    </source>
</evidence>
<comment type="similarity">
    <text evidence="1">Belongs to the SecY/SEC61-alpha family.</text>
</comment>
<dbReference type="GO" id="GO:0006616">
    <property type="term" value="P:SRP-dependent cotranslational protein targeting to membrane, translocation"/>
    <property type="evidence" value="ECO:0000318"/>
    <property type="project" value="GO_Central"/>
</dbReference>
<dbReference type="STRING" id="5888.A0BY98"/>
<dbReference type="Gene3D" id="1.10.3370.10">
    <property type="entry name" value="SecY subunit domain"/>
    <property type="match status" value="2"/>
</dbReference>
<dbReference type="SUPFAM" id="SSF103491">
    <property type="entry name" value="Preprotein translocase SecY subunit"/>
    <property type="match status" value="1"/>
</dbReference>
<keyword evidence="3" id="KW-1185">Reference proteome</keyword>
<dbReference type="GO" id="GO:0031204">
    <property type="term" value="P:post-translational protein targeting to membrane, translocation"/>
    <property type="evidence" value="ECO:0000318"/>
    <property type="project" value="GO_Central"/>
</dbReference>
<dbReference type="InterPro" id="IPR002208">
    <property type="entry name" value="SecY/SEC61-alpha"/>
</dbReference>
<dbReference type="HOGENOM" id="CLU_757505_0_0_1"/>
<sequence>MKSICRGSLLLIKNDIAFKRETQVEFGMSLMVTASMIIQLFAAAKLTDVDQNRRRISNFLRSIDVIENIITLGEAFVYVPSRDVWRFGQIGNIQCYLDNNLSSGDHYCQVAIQGLWNIYFWNFPRHNNQYLRKHHVEGILTILLTELELEYEQAILGQYHCLSIKPYQRLFMKPYQFAVLRFGVHDCKLFPRRPNFLSCQSVLHFQDTNNSLNSISFKSLLPFTNSLQKFYWQFHHQITGSLVIIGKWIYCSHRVISLLSILDPINKVLYTAFIHGICAVLSKTWIDVSGSSPNEVAKQLKEQDMKIVGYRDSSMKDVLYDIFQSLLPSVECALEAIGSGTNILLQVTIIYGYIETLKKRKGTRYT</sequence>
<dbReference type="Proteomes" id="UP000000600">
    <property type="component" value="Unassembled WGS sequence"/>
</dbReference>
<dbReference type="AlphaFoldDB" id="A0BY98"/>
<dbReference type="GO" id="GO:0005048">
    <property type="term" value="F:signal sequence binding"/>
    <property type="evidence" value="ECO:0000318"/>
    <property type="project" value="GO_Central"/>
</dbReference>
<dbReference type="GO" id="GO:0043022">
    <property type="term" value="F:ribosome binding"/>
    <property type="evidence" value="ECO:0000318"/>
    <property type="project" value="GO_Central"/>
</dbReference>
<organism evidence="2 3">
    <name type="scientific">Paramecium tetraurelia</name>
    <dbReference type="NCBI Taxonomy" id="5888"/>
    <lineage>
        <taxon>Eukaryota</taxon>
        <taxon>Sar</taxon>
        <taxon>Alveolata</taxon>
        <taxon>Ciliophora</taxon>
        <taxon>Intramacronucleata</taxon>
        <taxon>Oligohymenophorea</taxon>
        <taxon>Peniculida</taxon>
        <taxon>Parameciidae</taxon>
        <taxon>Paramecium</taxon>
    </lineage>
</organism>
<dbReference type="GO" id="GO:0008320">
    <property type="term" value="F:protein transmembrane transporter activity"/>
    <property type="evidence" value="ECO:0000318"/>
    <property type="project" value="GO_Central"/>
</dbReference>
<dbReference type="GeneID" id="5016697"/>
<name>A0BY98_PARTE</name>
<dbReference type="EMBL" id="CT868026">
    <property type="protein sequence ID" value="CAK63515.1"/>
    <property type="molecule type" value="Genomic_DNA"/>
</dbReference>
<dbReference type="Pfam" id="PF00344">
    <property type="entry name" value="SecY"/>
    <property type="match status" value="1"/>
</dbReference>
<dbReference type="RefSeq" id="XP_001430913.1">
    <property type="nucleotide sequence ID" value="XM_001430876.1"/>
</dbReference>
<dbReference type="InParanoid" id="A0BY98"/>
<dbReference type="KEGG" id="ptm:GSPATT00033368001"/>
<evidence type="ECO:0000313" key="2">
    <source>
        <dbReference type="EMBL" id="CAK63515.1"/>
    </source>
</evidence>
<gene>
    <name evidence="2" type="ORF">GSPATT00033368001</name>
</gene>
<dbReference type="PANTHER" id="PTHR10906">
    <property type="entry name" value="SECY/SEC61-ALPHA FAMILY MEMBER"/>
    <property type="match status" value="1"/>
</dbReference>
<dbReference type="eggNOG" id="KOG1373">
    <property type="taxonomic scope" value="Eukaryota"/>
</dbReference>
<dbReference type="GO" id="GO:0005784">
    <property type="term" value="C:Sec61 translocon complex"/>
    <property type="evidence" value="ECO:0000318"/>
    <property type="project" value="GO_Central"/>
</dbReference>
<reference evidence="2 3" key="1">
    <citation type="journal article" date="2006" name="Nature">
        <title>Global trends of whole-genome duplications revealed by the ciliate Paramecium tetraurelia.</title>
        <authorList>
            <consortium name="Genoscope"/>
            <person name="Aury J.-M."/>
            <person name="Jaillon O."/>
            <person name="Duret L."/>
            <person name="Noel B."/>
            <person name="Jubin C."/>
            <person name="Porcel B.M."/>
            <person name="Segurens B."/>
            <person name="Daubin V."/>
            <person name="Anthouard V."/>
            <person name="Aiach N."/>
            <person name="Arnaiz O."/>
            <person name="Billaut A."/>
            <person name="Beisson J."/>
            <person name="Blanc I."/>
            <person name="Bouhouche K."/>
            <person name="Camara F."/>
            <person name="Duharcourt S."/>
            <person name="Guigo R."/>
            <person name="Gogendeau D."/>
            <person name="Katinka M."/>
            <person name="Keller A.-M."/>
            <person name="Kissmehl R."/>
            <person name="Klotz C."/>
            <person name="Koll F."/>
            <person name="Le Moue A."/>
            <person name="Lepere C."/>
            <person name="Malinsky S."/>
            <person name="Nowacki M."/>
            <person name="Nowak J.K."/>
            <person name="Plattner H."/>
            <person name="Poulain J."/>
            <person name="Ruiz F."/>
            <person name="Serrano V."/>
            <person name="Zagulski M."/>
            <person name="Dessen P."/>
            <person name="Betermier M."/>
            <person name="Weissenbach J."/>
            <person name="Scarpelli C."/>
            <person name="Schachter V."/>
            <person name="Sperling L."/>
            <person name="Meyer E."/>
            <person name="Cohen J."/>
            <person name="Wincker P."/>
        </authorList>
    </citation>
    <scope>NUCLEOTIDE SEQUENCE [LARGE SCALE GENOMIC DNA]</scope>
    <source>
        <strain evidence="2 3">Stock d4-2</strain>
    </source>
</reference>
<proteinExistence type="inferred from homology"/>